<keyword evidence="1" id="KW-0479">Metal-binding</keyword>
<dbReference type="SMART" id="SM00575">
    <property type="entry name" value="ZnF_PMZ"/>
    <property type="match status" value="1"/>
</dbReference>
<feature type="region of interest" description="Disordered" evidence="5">
    <location>
        <begin position="209"/>
        <end position="256"/>
    </location>
</feature>
<protein>
    <recommendedName>
        <fullName evidence="6">SWIM-type domain-containing protein</fullName>
    </recommendedName>
</protein>
<feature type="compositionally biased region" description="Acidic residues" evidence="5">
    <location>
        <begin position="229"/>
        <end position="252"/>
    </location>
</feature>
<evidence type="ECO:0000313" key="8">
    <source>
        <dbReference type="Proteomes" id="UP000316621"/>
    </source>
</evidence>
<dbReference type="Pfam" id="PF04434">
    <property type="entry name" value="SWIM"/>
    <property type="match status" value="1"/>
</dbReference>
<proteinExistence type="predicted"/>
<dbReference type="PANTHER" id="PTHR31973:SF187">
    <property type="entry name" value="MUTATOR TRANSPOSASE MUDRA PROTEIN"/>
    <property type="match status" value="1"/>
</dbReference>
<evidence type="ECO:0000313" key="7">
    <source>
        <dbReference type="EMBL" id="RZC63744.1"/>
    </source>
</evidence>
<keyword evidence="8" id="KW-1185">Reference proteome</keyword>
<dbReference type="InterPro" id="IPR007527">
    <property type="entry name" value="Znf_SWIM"/>
</dbReference>
<feature type="compositionally biased region" description="Low complexity" evidence="5">
    <location>
        <begin position="929"/>
        <end position="965"/>
    </location>
</feature>
<feature type="region of interest" description="Disordered" evidence="5">
    <location>
        <begin position="929"/>
        <end position="992"/>
    </location>
</feature>
<dbReference type="PANTHER" id="PTHR31973">
    <property type="entry name" value="POLYPROTEIN, PUTATIVE-RELATED"/>
    <property type="match status" value="1"/>
</dbReference>
<dbReference type="AlphaFoldDB" id="A0A4Y7JRN0"/>
<dbReference type="PROSITE" id="PS50966">
    <property type="entry name" value="ZF_SWIM"/>
    <property type="match status" value="1"/>
</dbReference>
<dbReference type="GO" id="GO:0008270">
    <property type="term" value="F:zinc ion binding"/>
    <property type="evidence" value="ECO:0007669"/>
    <property type="project" value="UniProtKB-KW"/>
</dbReference>
<evidence type="ECO:0000256" key="2">
    <source>
        <dbReference type="ARBA" id="ARBA00022771"/>
    </source>
</evidence>
<reference evidence="7 8" key="1">
    <citation type="journal article" date="2018" name="Science">
        <title>The opium poppy genome and morphinan production.</title>
        <authorList>
            <person name="Guo L."/>
            <person name="Winzer T."/>
            <person name="Yang X."/>
            <person name="Li Y."/>
            <person name="Ning Z."/>
            <person name="He Z."/>
            <person name="Teodor R."/>
            <person name="Lu Y."/>
            <person name="Bowser T.A."/>
            <person name="Graham I.A."/>
            <person name="Ye K."/>
        </authorList>
    </citation>
    <scope>NUCLEOTIDE SEQUENCE [LARGE SCALE GENOMIC DNA]</scope>
    <source>
        <strain evidence="8">cv. HN1</strain>
        <tissue evidence="7">Leaves</tissue>
    </source>
</reference>
<evidence type="ECO:0000256" key="1">
    <source>
        <dbReference type="ARBA" id="ARBA00022723"/>
    </source>
</evidence>
<sequence>MGSKDRNFWLTDIGGRFRDLHILGCKAGTNGDAFMAMVKTRLVNEQGMNSTLELFLFNDEEGNACDKCESEEMFISFWNKGKVNKDNLVRLWFTPIIPTPSVREWGYVYDASSVSGVSGVTKYISPVRKKTVSKRVEVRRSPRLNKTATVSGLKDMRPTRLDFEHEEQVELTEASVADNHVHESQSIPTQSSVAANHVQGYEDDQVNLPNVHQDECHPDDKPDFLFKDYDEEEDGEDESEDESGDDSEEETQEQMNYEDWVSMCARGIDVGNDPDDCNEDFNVGGFYEEQSVPVNASSDEDIPSQEVTQEEETKWEEDFGQHLNEPQRLEMINEDTPEVTPGEISTDMAFGSMQAYKDHSREYAVLKHRDFKMKKGDKIRHYSYCAYRDAQNCAWMVNARKVPEKDDMTVTVRECNIKHTCKNTNEDYSRKCNAKFVAKYLLKTMDVASPVEKADDIAKKIIRPQLQTEIPKWVARHARRLVLAERDGTFETCYKKKPQLVIAATSLNPRSIGHFSWSKDDKDNRFESLILAYNAQIKGFMNGFRMVIGLDEAHLTGKFGGVMLSATELRKRIPDMAGLTFISDRMKGILESVKRLYPLSNHRYCLRHLYKNFLTKGFRNPRLVQLLWQAAKAYKYHHWEEAMQEIEEISPDAYKYLIDAEPKSWARSWFPHDVACEHIYSNFSESFNNMALKFRGKPLTQLVDMYTHLVMVLFSNRRKLVATWQAGDLVPAGKDLIKVMCDLRGNYECDPSIENKVYEVTNKATSKVFVVKVEEKKCTCRQWQLRQFPCLHGVVALFKLNPNWSKYCSKYYTVDYYRTAYQWSITPLGDIDEYQNKTGINIIHPHRLRDKGRPCVKRKKSWYEKNKQPKRVTKCSICKGLDHNILTCQGPPVGFNPKKKGITMECSVNGDEFCITAAPTKKTRKALSAPITATTSASKTATTDVPPFSKGKAAATTPSSSTAGSQKKCKTTAPSSSTAVDVGSKRKSVTKDNQKICDHQHKLYNLHCTEVQWI</sequence>
<accession>A0A4Y7JRN0</accession>
<gene>
    <name evidence="7" type="ORF">C5167_025491</name>
</gene>
<evidence type="ECO:0000256" key="3">
    <source>
        <dbReference type="ARBA" id="ARBA00022833"/>
    </source>
</evidence>
<dbReference type="Proteomes" id="UP000316621">
    <property type="component" value="Chromosome 5"/>
</dbReference>
<evidence type="ECO:0000256" key="4">
    <source>
        <dbReference type="PROSITE-ProRule" id="PRU00325"/>
    </source>
</evidence>
<dbReference type="EMBL" id="CM010719">
    <property type="protein sequence ID" value="RZC63744.1"/>
    <property type="molecule type" value="Genomic_DNA"/>
</dbReference>
<dbReference type="Gramene" id="RZC63744">
    <property type="protein sequence ID" value="RZC63744"/>
    <property type="gene ID" value="C5167_025491"/>
</dbReference>
<keyword evidence="2 4" id="KW-0863">Zinc-finger</keyword>
<name>A0A4Y7JRN0_PAPSO</name>
<organism evidence="7 8">
    <name type="scientific">Papaver somniferum</name>
    <name type="common">Opium poppy</name>
    <dbReference type="NCBI Taxonomy" id="3469"/>
    <lineage>
        <taxon>Eukaryota</taxon>
        <taxon>Viridiplantae</taxon>
        <taxon>Streptophyta</taxon>
        <taxon>Embryophyta</taxon>
        <taxon>Tracheophyta</taxon>
        <taxon>Spermatophyta</taxon>
        <taxon>Magnoliopsida</taxon>
        <taxon>Ranunculales</taxon>
        <taxon>Papaveraceae</taxon>
        <taxon>Papaveroideae</taxon>
        <taxon>Papaver</taxon>
    </lineage>
</organism>
<evidence type="ECO:0000259" key="6">
    <source>
        <dbReference type="PROSITE" id="PS50966"/>
    </source>
</evidence>
<dbReference type="OMA" id="WICTASA"/>
<feature type="domain" description="SWIM-type" evidence="6">
    <location>
        <begin position="769"/>
        <end position="801"/>
    </location>
</feature>
<dbReference type="InterPro" id="IPR006564">
    <property type="entry name" value="Znf_PMZ"/>
</dbReference>
<keyword evidence="3" id="KW-0862">Zinc</keyword>
<evidence type="ECO:0000256" key="5">
    <source>
        <dbReference type="SAM" id="MobiDB-lite"/>
    </source>
</evidence>
<feature type="compositionally biased region" description="Basic and acidic residues" evidence="5">
    <location>
        <begin position="212"/>
        <end position="228"/>
    </location>
</feature>